<dbReference type="InterPro" id="IPR050181">
    <property type="entry name" value="Cold_shock_domain"/>
</dbReference>
<dbReference type="AlphaFoldDB" id="A0A4X1UE80"/>
<dbReference type="Ensembl" id="ENSSSCT00070031972.1">
    <property type="protein sequence ID" value="ENSSSCP00070026660.1"/>
    <property type="gene ID" value="ENSSSCG00070016267.1"/>
</dbReference>
<dbReference type="InterPro" id="IPR011129">
    <property type="entry name" value="CSD"/>
</dbReference>
<feature type="region of interest" description="Disordered" evidence="1">
    <location>
        <begin position="1"/>
        <end position="34"/>
    </location>
</feature>
<dbReference type="PRINTS" id="PR00050">
    <property type="entry name" value="COLDSHOCK"/>
</dbReference>
<reference evidence="3" key="2">
    <citation type="submission" date="2025-08" db="UniProtKB">
        <authorList>
            <consortium name="Ensembl"/>
        </authorList>
    </citation>
    <scope>IDENTIFICATION</scope>
</reference>
<dbReference type="Proteomes" id="UP000314985">
    <property type="component" value="Chromosome 9"/>
</dbReference>
<evidence type="ECO:0000259" key="2">
    <source>
        <dbReference type="PROSITE" id="PS51857"/>
    </source>
</evidence>
<dbReference type="Gene3D" id="2.40.50.140">
    <property type="entry name" value="Nucleic acid-binding proteins"/>
    <property type="match status" value="1"/>
</dbReference>
<evidence type="ECO:0000256" key="1">
    <source>
        <dbReference type="SAM" id="MobiDB-lite"/>
    </source>
</evidence>
<dbReference type="FunFam" id="2.40.50.140:FF:000054">
    <property type="entry name" value="Nuclease-sensitive element-binding protein 1"/>
    <property type="match status" value="1"/>
</dbReference>
<dbReference type="PANTHER" id="PTHR11544">
    <property type="entry name" value="COLD SHOCK DOMAIN CONTAINING PROTEINS"/>
    <property type="match status" value="1"/>
</dbReference>
<feature type="domain" description="CSD" evidence="2">
    <location>
        <begin position="51"/>
        <end position="120"/>
    </location>
</feature>
<feature type="compositionally biased region" description="Polar residues" evidence="1">
    <location>
        <begin position="1"/>
        <end position="11"/>
    </location>
</feature>
<organism evidence="3 4">
    <name type="scientific">Sus scrofa</name>
    <name type="common">Pig</name>
    <dbReference type="NCBI Taxonomy" id="9823"/>
    <lineage>
        <taxon>Eukaryota</taxon>
        <taxon>Metazoa</taxon>
        <taxon>Chordata</taxon>
        <taxon>Craniata</taxon>
        <taxon>Vertebrata</taxon>
        <taxon>Euteleostomi</taxon>
        <taxon>Mammalia</taxon>
        <taxon>Eutheria</taxon>
        <taxon>Laurasiatheria</taxon>
        <taxon>Artiodactyla</taxon>
        <taxon>Suina</taxon>
        <taxon>Suidae</taxon>
        <taxon>Sus</taxon>
    </lineage>
</organism>
<dbReference type="CDD" id="cd04458">
    <property type="entry name" value="CSP_CDS"/>
    <property type="match status" value="1"/>
</dbReference>
<evidence type="ECO:0000313" key="4">
    <source>
        <dbReference type="Proteomes" id="UP000314985"/>
    </source>
</evidence>
<sequence>MSSKAKTQQPPATAPTLSAADTKPGRTGSSARTGLIWAAPAGRDKKIITTKVLGTVKWLSVRNGYGFINGNDTKEDVFVYQTAIKNNNPRKYLHSIGDGETAEFDVVEGEKGAEAANVTGPGGVQCKAVNMQQNVTIIDTIHITGVLYAITSRITRIARGGQRMRDQRVLPKAGPTVLALPQVKVPFLLHTETLCTSTTVFQPFCAGRSDGGC</sequence>
<dbReference type="InterPro" id="IPR012340">
    <property type="entry name" value="NA-bd_OB-fold"/>
</dbReference>
<dbReference type="InterPro" id="IPR002059">
    <property type="entry name" value="CSP_DNA-bd"/>
</dbReference>
<dbReference type="SMART" id="SM00357">
    <property type="entry name" value="CSP"/>
    <property type="match status" value="1"/>
</dbReference>
<evidence type="ECO:0000313" key="3">
    <source>
        <dbReference type="Ensembl" id="ENSSSCP00070026660.1"/>
    </source>
</evidence>
<proteinExistence type="predicted"/>
<name>A0A4X1UE80_PIG</name>
<accession>A0A4X1UE80</accession>
<dbReference type="Pfam" id="PF00313">
    <property type="entry name" value="CSD"/>
    <property type="match status" value="1"/>
</dbReference>
<dbReference type="GO" id="GO:0003676">
    <property type="term" value="F:nucleic acid binding"/>
    <property type="evidence" value="ECO:0007669"/>
    <property type="project" value="InterPro"/>
</dbReference>
<dbReference type="PROSITE" id="PS51857">
    <property type="entry name" value="CSD_2"/>
    <property type="match status" value="1"/>
</dbReference>
<dbReference type="SUPFAM" id="SSF50249">
    <property type="entry name" value="Nucleic acid-binding proteins"/>
    <property type="match status" value="1"/>
</dbReference>
<reference evidence="3 4" key="1">
    <citation type="submission" date="2017-08" db="EMBL/GenBank/DDBJ databases">
        <title>USMARCv1.0.</title>
        <authorList>
            <person name="Hannum G.I."/>
            <person name="Koren S."/>
            <person name="Schroeder S.G."/>
            <person name="Chin S.C."/>
            <person name="Nonneman D.J."/>
            <person name="Becker S.A."/>
            <person name="Rosen B.D."/>
            <person name="Bickhart D.M."/>
            <person name="Putnam N.H."/>
            <person name="Green R.E."/>
            <person name="Tuggle C.K."/>
            <person name="Liu H."/>
            <person name="Rohrer G.A."/>
            <person name="Warr A."/>
            <person name="Hall R."/>
            <person name="Kim K."/>
            <person name="Hume D.A."/>
            <person name="Talbot R."/>
            <person name="Chow W."/>
            <person name="Howe K."/>
            <person name="Schwartz A.S."/>
            <person name="Watson M."/>
            <person name="Archibald A.L."/>
            <person name="Phillippy A.M."/>
            <person name="Smith T.P.L."/>
        </authorList>
    </citation>
    <scope>NUCLEOTIDE SEQUENCE [LARGE SCALE GENOMIC DNA]</scope>
</reference>
<protein>
    <recommendedName>
        <fullName evidence="2">CSD domain-containing protein</fullName>
    </recommendedName>
</protein>